<dbReference type="EMBL" id="QMNG01000002">
    <property type="protein sequence ID" value="RLC37713.1"/>
    <property type="molecule type" value="Genomic_DNA"/>
</dbReference>
<accession>A0A420ZDM4</accession>
<dbReference type="Proteomes" id="UP000281261">
    <property type="component" value="Unassembled WGS sequence"/>
</dbReference>
<dbReference type="AlphaFoldDB" id="A0A420ZDM4"/>
<evidence type="ECO:0000313" key="3">
    <source>
        <dbReference type="Proteomes" id="UP000281261"/>
    </source>
</evidence>
<proteinExistence type="predicted"/>
<evidence type="ECO:0000256" key="1">
    <source>
        <dbReference type="SAM" id="MobiDB-lite"/>
    </source>
</evidence>
<name>A0A420ZDM4_UNCK3</name>
<evidence type="ECO:0000313" key="2">
    <source>
        <dbReference type="EMBL" id="RLC37713.1"/>
    </source>
</evidence>
<feature type="region of interest" description="Disordered" evidence="1">
    <location>
        <begin position="1"/>
        <end position="28"/>
    </location>
</feature>
<organism evidence="2 3">
    <name type="scientific">candidate division Kazan bacterium</name>
    <dbReference type="NCBI Taxonomy" id="2202143"/>
    <lineage>
        <taxon>Bacteria</taxon>
        <taxon>Bacteria division Kazan-3B-28</taxon>
    </lineage>
</organism>
<gene>
    <name evidence="2" type="ORF">DRH29_01330</name>
</gene>
<sequence length="77" mass="8537">MPSDSKYNPRFPDPPPKAQWQESGSLSETAPKRFVCSRCRGPYWGDRALEFCPRCGAKMINAAPRKDYARGGKSSAA</sequence>
<reference evidence="2 3" key="1">
    <citation type="submission" date="2018-06" db="EMBL/GenBank/DDBJ databases">
        <title>Extensive metabolic versatility and redundancy in microbially diverse, dynamic hydrothermal sediments.</title>
        <authorList>
            <person name="Dombrowski N."/>
            <person name="Teske A."/>
            <person name="Baker B.J."/>
        </authorList>
    </citation>
    <scope>NUCLEOTIDE SEQUENCE [LARGE SCALE GENOMIC DNA]</scope>
    <source>
        <strain evidence="2">B79_G16</strain>
    </source>
</reference>
<comment type="caution">
    <text evidence="2">The sequence shown here is derived from an EMBL/GenBank/DDBJ whole genome shotgun (WGS) entry which is preliminary data.</text>
</comment>
<protein>
    <submittedName>
        <fullName evidence="2">Uncharacterized protein</fullName>
    </submittedName>
</protein>